<dbReference type="CDD" id="cd00060">
    <property type="entry name" value="FHA"/>
    <property type="match status" value="1"/>
</dbReference>
<dbReference type="RefSeq" id="WP_014847199.1">
    <property type="nucleotide sequence ID" value="NZ_CP040007.1"/>
</dbReference>
<organism evidence="4 5">
    <name type="scientific">Arachnia propionica</name>
    <dbReference type="NCBI Taxonomy" id="1750"/>
    <lineage>
        <taxon>Bacteria</taxon>
        <taxon>Bacillati</taxon>
        <taxon>Actinomycetota</taxon>
        <taxon>Actinomycetes</taxon>
        <taxon>Propionibacteriales</taxon>
        <taxon>Propionibacteriaceae</taxon>
        <taxon>Arachnia</taxon>
    </lineage>
</organism>
<evidence type="ECO:0000256" key="1">
    <source>
        <dbReference type="ARBA" id="ARBA00022553"/>
    </source>
</evidence>
<keyword evidence="1" id="KW-0597">Phosphoprotein</keyword>
<feature type="domain" description="FHA" evidence="3">
    <location>
        <begin position="150"/>
        <end position="201"/>
    </location>
</feature>
<evidence type="ECO:0000259" key="3">
    <source>
        <dbReference type="PROSITE" id="PS50006"/>
    </source>
</evidence>
<dbReference type="InterPro" id="IPR000253">
    <property type="entry name" value="FHA_dom"/>
</dbReference>
<dbReference type="EMBL" id="CP072385">
    <property type="protein sequence ID" value="QUC12021.1"/>
    <property type="molecule type" value="Genomic_DNA"/>
</dbReference>
<accession>A0AB37HX70</accession>
<sequence>MAGSTPAFADVPAKTWRLLASSVLDFIIIALVVTTVALWGLAGDLPRTLVMSLSALVTIVLTVMWWRLRTHRGTSPGHLLLGLRSVDPVTGLPGRLPGLHAVDIRRGQDPLRPRPRPLVLDTTAPRRPPVDVTLIASLDDGSSYRLDMPCVIGRDPRVAPPYHCLAVTDISRTISRTHLMLWSESGLLLLSDMGSRGGTAIITAQGNHPLPADQTISFPMAPGLLAHLRLGQRELRIEALPNLPGTR</sequence>
<evidence type="ECO:0000256" key="2">
    <source>
        <dbReference type="SAM" id="Phobius"/>
    </source>
</evidence>
<dbReference type="SUPFAM" id="SSF49879">
    <property type="entry name" value="SMAD/FHA domain"/>
    <property type="match status" value="1"/>
</dbReference>
<dbReference type="AlphaFoldDB" id="A0AB37HX70"/>
<keyword evidence="2" id="KW-1133">Transmembrane helix</keyword>
<keyword evidence="2" id="KW-0812">Transmembrane</keyword>
<reference evidence="4" key="1">
    <citation type="submission" date="2021-03" db="EMBL/GenBank/DDBJ databases">
        <title>Human Oral Microbial Genomes.</title>
        <authorList>
            <person name="Johnston C.D."/>
            <person name="Chen T."/>
            <person name="Dewhirst F.E."/>
        </authorList>
    </citation>
    <scope>NUCLEOTIDE SEQUENCE</scope>
    <source>
        <strain evidence="4">F0714</strain>
    </source>
</reference>
<dbReference type="Gene3D" id="2.60.200.20">
    <property type="match status" value="1"/>
</dbReference>
<dbReference type="InterPro" id="IPR008984">
    <property type="entry name" value="SMAD_FHA_dom_sf"/>
</dbReference>
<feature type="transmembrane region" description="Helical" evidence="2">
    <location>
        <begin position="48"/>
        <end position="66"/>
    </location>
</feature>
<feature type="transmembrane region" description="Helical" evidence="2">
    <location>
        <begin position="23"/>
        <end position="42"/>
    </location>
</feature>
<proteinExistence type="predicted"/>
<evidence type="ECO:0000313" key="5">
    <source>
        <dbReference type="Proteomes" id="UP000677180"/>
    </source>
</evidence>
<dbReference type="PROSITE" id="PS50006">
    <property type="entry name" value="FHA_DOMAIN"/>
    <property type="match status" value="1"/>
</dbReference>
<name>A0AB37HX70_9ACTN</name>
<gene>
    <name evidence="4" type="ORF">J5A53_04840</name>
</gene>
<protein>
    <submittedName>
        <fullName evidence="4">RDD family protein</fullName>
    </submittedName>
</protein>
<dbReference type="Proteomes" id="UP000677180">
    <property type="component" value="Chromosome"/>
</dbReference>
<evidence type="ECO:0000313" key="4">
    <source>
        <dbReference type="EMBL" id="QUC12021.1"/>
    </source>
</evidence>
<keyword evidence="2" id="KW-0472">Membrane</keyword>